<dbReference type="GO" id="GO:0046872">
    <property type="term" value="F:metal ion binding"/>
    <property type="evidence" value="ECO:0007669"/>
    <property type="project" value="InterPro"/>
</dbReference>
<proteinExistence type="predicted"/>
<dbReference type="SUPFAM" id="SSF56059">
    <property type="entry name" value="Glutathione synthetase ATP-binding domain-like"/>
    <property type="match status" value="1"/>
</dbReference>
<dbReference type="GO" id="GO:0018169">
    <property type="term" value="F:ribosomal S6-glutamic acid ligase activity"/>
    <property type="evidence" value="ECO:0007669"/>
    <property type="project" value="TreeGrafter"/>
</dbReference>
<keyword evidence="1" id="KW-0464">Manganese</keyword>
<dbReference type="RefSeq" id="WP_171703348.1">
    <property type="nucleotide sequence ID" value="NZ_JABFHI010000014.1"/>
</dbReference>
<dbReference type="GO" id="GO:0005524">
    <property type="term" value="F:ATP binding"/>
    <property type="evidence" value="ECO:0007669"/>
    <property type="project" value="UniProtKB-UniRule"/>
</dbReference>
<gene>
    <name evidence="4" type="ORF">HLB35_15990</name>
</gene>
<reference evidence="4 5" key="2">
    <citation type="submission" date="2020-06" db="EMBL/GenBank/DDBJ databases">
        <title>Halomonas songnenensis sp. nov., a moderately halophilic bacterium isolated from saline and alkaline soils.</title>
        <authorList>
            <person name="Jiang J."/>
            <person name="Pan Y."/>
        </authorList>
    </citation>
    <scope>NUCLEOTIDE SEQUENCE [LARGE SCALE GENOMIC DNA]</scope>
    <source>
        <strain evidence="4 5">TBZ9</strain>
    </source>
</reference>
<dbReference type="Gene3D" id="3.30.470.20">
    <property type="entry name" value="ATP-grasp fold, B domain"/>
    <property type="match status" value="1"/>
</dbReference>
<feature type="domain" description="ATP-grasp" evidence="3">
    <location>
        <begin position="52"/>
        <end position="307"/>
    </location>
</feature>
<keyword evidence="4" id="KW-0436">Ligase</keyword>
<dbReference type="Pfam" id="PF14397">
    <property type="entry name" value="ATPgrasp_ST"/>
    <property type="match status" value="1"/>
</dbReference>
<keyword evidence="2" id="KW-0547">Nucleotide-binding</keyword>
<evidence type="ECO:0000256" key="2">
    <source>
        <dbReference type="PROSITE-ProRule" id="PRU00409"/>
    </source>
</evidence>
<evidence type="ECO:0000313" key="5">
    <source>
        <dbReference type="Proteomes" id="UP000588806"/>
    </source>
</evidence>
<sequence length="336" mass="36626">MGILNQLTLQWTSPSRLRDKGIIGMNRRNIRYIGRYNNRRLYPLVDDKLKTKLLAQSHGVTSPALIGTVETQFGIKRLGAILQGHGGFVVKPAKGSGGKGILVIERCDGQAFIKPSGARLSLVDIERHVSNILSGLYSLGGSPDVAVIETLINFDESLLAYTYEGVPDIRVIIFKGYPVMAMMRLSTAASDGKANLHQGAVGVGLDIASGYALRGVQFDRPCQHHPDTDHDLAGLKVPHWQTLLNLAASCYEMTGLGYLGTDMVLDRDHGPMLLELNARPGLAIQMTNGEGLRPRLDLIERQPEGMEPQARVAFAQHHFARRSELVSSADTLGVNT</sequence>
<keyword evidence="5" id="KW-1185">Reference proteome</keyword>
<evidence type="ECO:0000256" key="1">
    <source>
        <dbReference type="ARBA" id="ARBA00023211"/>
    </source>
</evidence>
<keyword evidence="2" id="KW-0067">ATP-binding</keyword>
<dbReference type="AlphaFoldDB" id="A0A7Y3XC06"/>
<dbReference type="Proteomes" id="UP000588806">
    <property type="component" value="Unassembled WGS sequence"/>
</dbReference>
<dbReference type="InterPro" id="IPR011758">
    <property type="entry name" value="RimK-rel_E_lig"/>
</dbReference>
<dbReference type="EMBL" id="JABFHI010000014">
    <property type="protein sequence ID" value="NOG32894.1"/>
    <property type="molecule type" value="Genomic_DNA"/>
</dbReference>
<protein>
    <submittedName>
        <fullName evidence="4">Alpha-L-glutamate ligase-like protein</fullName>
    </submittedName>
</protein>
<reference evidence="4 5" key="1">
    <citation type="submission" date="2020-05" db="EMBL/GenBank/DDBJ databases">
        <authorList>
            <person name="Ruan W."/>
            <person name="Jeon C.O."/>
            <person name="Chun B.H."/>
        </authorList>
    </citation>
    <scope>NUCLEOTIDE SEQUENCE [LARGE SCALE GENOMIC DNA]</scope>
    <source>
        <strain evidence="4 5">TBZ9</strain>
    </source>
</reference>
<dbReference type="GO" id="GO:0009432">
    <property type="term" value="P:SOS response"/>
    <property type="evidence" value="ECO:0007669"/>
    <property type="project" value="TreeGrafter"/>
</dbReference>
<name>A0A7Y3XC06_9GAMM</name>
<dbReference type="PROSITE" id="PS50975">
    <property type="entry name" value="ATP_GRASP"/>
    <property type="match status" value="1"/>
</dbReference>
<evidence type="ECO:0000313" key="4">
    <source>
        <dbReference type="EMBL" id="NOG32894.1"/>
    </source>
</evidence>
<dbReference type="InterPro" id="IPR011761">
    <property type="entry name" value="ATP-grasp"/>
</dbReference>
<dbReference type="NCBIfam" id="TIGR02291">
    <property type="entry name" value="rimK_rel_E_lig"/>
    <property type="match status" value="1"/>
</dbReference>
<dbReference type="PANTHER" id="PTHR21621">
    <property type="entry name" value="RIBOSOMAL PROTEIN S6 MODIFICATION PROTEIN"/>
    <property type="match status" value="1"/>
</dbReference>
<evidence type="ECO:0000259" key="3">
    <source>
        <dbReference type="PROSITE" id="PS50975"/>
    </source>
</evidence>
<dbReference type="InterPro" id="IPR039523">
    <property type="entry name" value="RimK-rel_E_lig_ATP-grasp"/>
</dbReference>
<dbReference type="GO" id="GO:0005737">
    <property type="term" value="C:cytoplasm"/>
    <property type="evidence" value="ECO:0007669"/>
    <property type="project" value="TreeGrafter"/>
</dbReference>
<comment type="caution">
    <text evidence="4">The sequence shown here is derived from an EMBL/GenBank/DDBJ whole genome shotgun (WGS) entry which is preliminary data.</text>
</comment>
<accession>A0A7Y3XC06</accession>
<dbReference type="PANTHER" id="PTHR21621:SF0">
    <property type="entry name" value="BETA-CITRYLGLUTAMATE SYNTHASE B-RELATED"/>
    <property type="match status" value="1"/>
</dbReference>
<organism evidence="4 5">
    <name type="scientific">Vreelandella azerica</name>
    <dbReference type="NCBI Taxonomy" id="2732867"/>
    <lineage>
        <taxon>Bacteria</taxon>
        <taxon>Pseudomonadati</taxon>
        <taxon>Pseudomonadota</taxon>
        <taxon>Gammaproteobacteria</taxon>
        <taxon>Oceanospirillales</taxon>
        <taxon>Halomonadaceae</taxon>
        <taxon>Vreelandella</taxon>
    </lineage>
</organism>